<feature type="transmembrane region" description="Helical" evidence="1">
    <location>
        <begin position="37"/>
        <end position="59"/>
    </location>
</feature>
<gene>
    <name evidence="2" type="ORF">P5673_030716</name>
</gene>
<keyword evidence="1" id="KW-1133">Transmembrane helix</keyword>
<feature type="transmembrane region" description="Helical" evidence="1">
    <location>
        <begin position="12"/>
        <end position="31"/>
    </location>
</feature>
<evidence type="ECO:0000256" key="1">
    <source>
        <dbReference type="SAM" id="Phobius"/>
    </source>
</evidence>
<dbReference type="EMBL" id="JARQWQ010000134">
    <property type="protein sequence ID" value="KAK2548968.1"/>
    <property type="molecule type" value="Genomic_DNA"/>
</dbReference>
<accession>A0AAD9PU84</accession>
<dbReference type="Proteomes" id="UP001249851">
    <property type="component" value="Unassembled WGS sequence"/>
</dbReference>
<feature type="transmembrane region" description="Helical" evidence="1">
    <location>
        <begin position="66"/>
        <end position="89"/>
    </location>
</feature>
<dbReference type="AlphaFoldDB" id="A0AAD9PU84"/>
<sequence>MAVSNGVVDMARILAIIHFVVGALLIIFGIVDAAGIFMGFSIVSTACGGIIIIGYSYMVSFASGPALGIAAVILILGIIQFGTGIWVSICLCLMKPCCTDSQVKQFMQTGPFPGSTPGYAVAQVVGGGPVAIPLQASGVTGQTQPFYGYPQAGQATIGGPVPFQAVGNQPQLVVVPLPGGAPVQP</sequence>
<name>A0AAD9PU84_ACRCE</name>
<protein>
    <submittedName>
        <fullName evidence="2">Uncharacterized protein</fullName>
    </submittedName>
</protein>
<evidence type="ECO:0000313" key="3">
    <source>
        <dbReference type="Proteomes" id="UP001249851"/>
    </source>
</evidence>
<evidence type="ECO:0000313" key="2">
    <source>
        <dbReference type="EMBL" id="KAK2548968.1"/>
    </source>
</evidence>
<organism evidence="2 3">
    <name type="scientific">Acropora cervicornis</name>
    <name type="common">Staghorn coral</name>
    <dbReference type="NCBI Taxonomy" id="6130"/>
    <lineage>
        <taxon>Eukaryota</taxon>
        <taxon>Metazoa</taxon>
        <taxon>Cnidaria</taxon>
        <taxon>Anthozoa</taxon>
        <taxon>Hexacorallia</taxon>
        <taxon>Scleractinia</taxon>
        <taxon>Astrocoeniina</taxon>
        <taxon>Acroporidae</taxon>
        <taxon>Acropora</taxon>
    </lineage>
</organism>
<keyword evidence="1" id="KW-0472">Membrane</keyword>
<keyword evidence="1" id="KW-0812">Transmembrane</keyword>
<keyword evidence="3" id="KW-1185">Reference proteome</keyword>
<comment type="caution">
    <text evidence="2">The sequence shown here is derived from an EMBL/GenBank/DDBJ whole genome shotgun (WGS) entry which is preliminary data.</text>
</comment>
<reference evidence="2" key="1">
    <citation type="journal article" date="2023" name="G3 (Bethesda)">
        <title>Whole genome assembly and annotation of the endangered Caribbean coral Acropora cervicornis.</title>
        <authorList>
            <person name="Selwyn J.D."/>
            <person name="Vollmer S.V."/>
        </authorList>
    </citation>
    <scope>NUCLEOTIDE SEQUENCE</scope>
    <source>
        <strain evidence="2">K2</strain>
    </source>
</reference>
<reference evidence="2" key="2">
    <citation type="journal article" date="2023" name="Science">
        <title>Genomic signatures of disease resistance in endangered staghorn corals.</title>
        <authorList>
            <person name="Vollmer S.V."/>
            <person name="Selwyn J.D."/>
            <person name="Despard B.A."/>
            <person name="Roesel C.L."/>
        </authorList>
    </citation>
    <scope>NUCLEOTIDE SEQUENCE</scope>
    <source>
        <strain evidence="2">K2</strain>
    </source>
</reference>
<proteinExistence type="predicted"/>